<accession>A0A7E6F0I4</accession>
<keyword evidence="1" id="KW-1185">Reference proteome</keyword>
<evidence type="ECO:0000313" key="1">
    <source>
        <dbReference type="Proteomes" id="UP000515154"/>
    </source>
</evidence>
<dbReference type="InterPro" id="IPR011029">
    <property type="entry name" value="DEATH-like_dom_sf"/>
</dbReference>
<dbReference type="RefSeq" id="XP_036361174.1">
    <property type="nucleotide sequence ID" value="XM_036505281.1"/>
</dbReference>
<evidence type="ECO:0000313" key="2">
    <source>
        <dbReference type="RefSeq" id="XP_036361174.1"/>
    </source>
</evidence>
<dbReference type="Gene3D" id="1.10.533.10">
    <property type="entry name" value="Death Domain, Fas"/>
    <property type="match status" value="1"/>
</dbReference>
<proteinExistence type="predicted"/>
<protein>
    <submittedName>
        <fullName evidence="2">Uncharacterized protein LOC118764508</fullName>
    </submittedName>
</protein>
<gene>
    <name evidence="2" type="primary">LOC118764508</name>
</gene>
<organism evidence="1 2">
    <name type="scientific">Octopus sinensis</name>
    <name type="common">East Asian common octopus</name>
    <dbReference type="NCBI Taxonomy" id="2607531"/>
    <lineage>
        <taxon>Eukaryota</taxon>
        <taxon>Metazoa</taxon>
        <taxon>Spiralia</taxon>
        <taxon>Lophotrochozoa</taxon>
        <taxon>Mollusca</taxon>
        <taxon>Cephalopoda</taxon>
        <taxon>Coleoidea</taxon>
        <taxon>Octopodiformes</taxon>
        <taxon>Octopoda</taxon>
        <taxon>Incirrata</taxon>
        <taxon>Octopodidae</taxon>
        <taxon>Octopus</taxon>
    </lineage>
</organism>
<name>A0A7E6F0I4_9MOLL</name>
<dbReference type="KEGG" id="osn:118764508"/>
<dbReference type="AlphaFoldDB" id="A0A7E6F0I4"/>
<sequence length="197" mass="23409">MRSPRNIIQNNLCFLRQNISEPDVKSIHDKFPQLKETDVNFPNIMRFFMEKNDADSFDELLGFLEKECLKKHVVLALKKDRNESEDTEAEDHTQIQINIKGLDVNLLGRILLRVLDGWLPVAKELGVTDEIKKSRRDYSDDELCKINVFNWWRIRKGFDKNGVKDLLKALRKYPECIVDWRSMRELINSVKEKRKYR</sequence>
<dbReference type="Proteomes" id="UP000515154">
    <property type="component" value="Linkage group LG8"/>
</dbReference>
<reference evidence="2" key="1">
    <citation type="submission" date="2025-08" db="UniProtKB">
        <authorList>
            <consortium name="RefSeq"/>
        </authorList>
    </citation>
    <scope>IDENTIFICATION</scope>
</reference>